<dbReference type="InterPro" id="IPR017871">
    <property type="entry name" value="ABC_transporter-like_CS"/>
</dbReference>
<dbReference type="HOGENOM" id="CLU_000604_57_6_1"/>
<dbReference type="Pfam" id="PF00005">
    <property type="entry name" value="ABC_tran"/>
    <property type="match status" value="1"/>
</dbReference>
<dbReference type="GO" id="GO:0016887">
    <property type="term" value="F:ATP hydrolysis activity"/>
    <property type="evidence" value="ECO:0007669"/>
    <property type="project" value="InterPro"/>
</dbReference>
<feature type="transmembrane region" description="Helical" evidence="9">
    <location>
        <begin position="475"/>
        <end position="499"/>
    </location>
</feature>
<dbReference type="EMBL" id="DS235063">
    <property type="protein sequence ID" value="EEB11170.1"/>
    <property type="molecule type" value="Genomic_DNA"/>
</dbReference>
<dbReference type="PANTHER" id="PTHR48041">
    <property type="entry name" value="ABC TRANSPORTER G FAMILY MEMBER 28"/>
    <property type="match status" value="1"/>
</dbReference>
<feature type="domain" description="ABC transporter" evidence="10">
    <location>
        <begin position="30"/>
        <end position="272"/>
    </location>
</feature>
<organism>
    <name type="scientific">Pediculus humanus subsp. corporis</name>
    <name type="common">Body louse</name>
    <dbReference type="NCBI Taxonomy" id="121224"/>
    <lineage>
        <taxon>Eukaryota</taxon>
        <taxon>Metazoa</taxon>
        <taxon>Ecdysozoa</taxon>
        <taxon>Arthropoda</taxon>
        <taxon>Hexapoda</taxon>
        <taxon>Insecta</taxon>
        <taxon>Pterygota</taxon>
        <taxon>Neoptera</taxon>
        <taxon>Paraneoptera</taxon>
        <taxon>Psocodea</taxon>
        <taxon>Troctomorpha</taxon>
        <taxon>Phthiraptera</taxon>
        <taxon>Anoplura</taxon>
        <taxon>Pediculidae</taxon>
        <taxon>Pediculus</taxon>
    </lineage>
</organism>
<dbReference type="eggNOG" id="KOG0061">
    <property type="taxonomic scope" value="Eukaryota"/>
</dbReference>
<feature type="transmembrane region" description="Helical" evidence="9">
    <location>
        <begin position="506"/>
        <end position="528"/>
    </location>
</feature>
<dbReference type="OMA" id="DYIIMIT"/>
<protein>
    <submittedName>
        <fullName evidence="11 12">Protein scarlet, putative</fullName>
        <ecNumber evidence="11">3.6.3.28</ecNumber>
    </submittedName>
</protein>
<dbReference type="InterPro" id="IPR013525">
    <property type="entry name" value="ABC2_TM"/>
</dbReference>
<dbReference type="PANTHER" id="PTHR48041:SF139">
    <property type="entry name" value="PROTEIN SCARLET"/>
    <property type="match status" value="1"/>
</dbReference>
<comment type="similarity">
    <text evidence="2">Belongs to the ABC transporter superfamily. ABCG family. Eye pigment precursor importer (TC 3.A.1.204) subfamily.</text>
</comment>
<dbReference type="Proteomes" id="UP000009046">
    <property type="component" value="Unassembled WGS sequence"/>
</dbReference>
<dbReference type="EMBL" id="AAZO01001134">
    <property type="status" value="NOT_ANNOTATED_CDS"/>
    <property type="molecule type" value="Genomic_DNA"/>
</dbReference>
<dbReference type="AlphaFoldDB" id="E0VCR4"/>
<dbReference type="GO" id="GO:0030659">
    <property type="term" value="C:cytoplasmic vesicle membrane"/>
    <property type="evidence" value="ECO:0007669"/>
    <property type="project" value="TreeGrafter"/>
</dbReference>
<evidence type="ECO:0000313" key="11">
    <source>
        <dbReference type="EMBL" id="EEB11170.1"/>
    </source>
</evidence>
<evidence type="ECO:0000256" key="1">
    <source>
        <dbReference type="ARBA" id="ARBA00004141"/>
    </source>
</evidence>
<keyword evidence="13" id="KW-1185">Reference proteome</keyword>
<dbReference type="InterPro" id="IPR043926">
    <property type="entry name" value="ABCG_dom"/>
</dbReference>
<feature type="transmembrane region" description="Helical" evidence="9">
    <location>
        <begin position="444"/>
        <end position="469"/>
    </location>
</feature>
<evidence type="ECO:0000256" key="9">
    <source>
        <dbReference type="SAM" id="Phobius"/>
    </source>
</evidence>
<dbReference type="InterPro" id="IPR027417">
    <property type="entry name" value="P-loop_NTPase"/>
</dbReference>
<keyword evidence="4 9" id="KW-0812">Transmembrane</keyword>
<evidence type="ECO:0000259" key="10">
    <source>
        <dbReference type="PROSITE" id="PS50893"/>
    </source>
</evidence>
<dbReference type="CTD" id="8238026"/>
<evidence type="ECO:0000256" key="6">
    <source>
        <dbReference type="ARBA" id="ARBA00022840"/>
    </source>
</evidence>
<dbReference type="FunCoup" id="E0VCR4">
    <property type="interactions" value="1"/>
</dbReference>
<keyword evidence="8 9" id="KW-0472">Membrane</keyword>
<evidence type="ECO:0000256" key="2">
    <source>
        <dbReference type="ARBA" id="ARBA00005814"/>
    </source>
</evidence>
<dbReference type="PROSITE" id="PS00211">
    <property type="entry name" value="ABC_TRANSPORTER_1"/>
    <property type="match status" value="1"/>
</dbReference>
<dbReference type="Gene3D" id="3.40.50.300">
    <property type="entry name" value="P-loop containing nucleotide triphosphate hydrolases"/>
    <property type="match status" value="1"/>
</dbReference>
<dbReference type="GO" id="GO:0005886">
    <property type="term" value="C:plasma membrane"/>
    <property type="evidence" value="ECO:0007669"/>
    <property type="project" value="TreeGrafter"/>
</dbReference>
<dbReference type="CDD" id="cd03213">
    <property type="entry name" value="ABCG_EPDR"/>
    <property type="match status" value="1"/>
</dbReference>
<feature type="transmembrane region" description="Helical" evidence="9">
    <location>
        <begin position="597"/>
        <end position="617"/>
    </location>
</feature>
<name>E0VCR4_PEDHC</name>
<dbReference type="RefSeq" id="XP_002423908.1">
    <property type="nucleotide sequence ID" value="XM_002423863.1"/>
</dbReference>
<dbReference type="InParanoid" id="E0VCR4"/>
<dbReference type="GO" id="GO:0140359">
    <property type="term" value="F:ABC-type transporter activity"/>
    <property type="evidence" value="ECO:0007669"/>
    <property type="project" value="InterPro"/>
</dbReference>
<keyword evidence="6" id="KW-0067">ATP-binding</keyword>
<dbReference type="GO" id="GO:0005524">
    <property type="term" value="F:ATP binding"/>
    <property type="evidence" value="ECO:0007669"/>
    <property type="project" value="UniProtKB-KW"/>
</dbReference>
<evidence type="ECO:0000256" key="8">
    <source>
        <dbReference type="ARBA" id="ARBA00023136"/>
    </source>
</evidence>
<dbReference type="SUPFAM" id="SSF52540">
    <property type="entry name" value="P-loop containing nucleoside triphosphate hydrolases"/>
    <property type="match status" value="1"/>
</dbReference>
<reference evidence="11" key="1">
    <citation type="submission" date="2007-04" db="EMBL/GenBank/DDBJ databases">
        <title>Annotation of Pediculus humanus corporis strain USDA.</title>
        <authorList>
            <person name="Kirkness E."/>
            <person name="Hannick L."/>
            <person name="Hass B."/>
            <person name="Bruggner R."/>
            <person name="Lawson D."/>
            <person name="Bidwell S."/>
            <person name="Joardar V."/>
            <person name="Caler E."/>
            <person name="Walenz B."/>
            <person name="Inman J."/>
            <person name="Schobel S."/>
            <person name="Galinsky K."/>
            <person name="Amedeo P."/>
            <person name="Strausberg R."/>
        </authorList>
    </citation>
    <scope>NUCLEOTIDE SEQUENCE</scope>
    <source>
        <strain evidence="11">USDA</strain>
    </source>
</reference>
<dbReference type="PROSITE" id="PS50893">
    <property type="entry name" value="ABC_TRANSPORTER_2"/>
    <property type="match status" value="1"/>
</dbReference>
<keyword evidence="7 9" id="KW-1133">Transmembrane helix</keyword>
<proteinExistence type="inferred from homology"/>
<keyword evidence="3" id="KW-0813">Transport</keyword>
<evidence type="ECO:0000313" key="12">
    <source>
        <dbReference type="EnsemblMetazoa" id="PHUM095270-PA"/>
    </source>
</evidence>
<dbReference type="Pfam" id="PF19055">
    <property type="entry name" value="ABC2_membrane_7"/>
    <property type="match status" value="1"/>
</dbReference>
<gene>
    <name evidence="12" type="primary">8238026</name>
    <name evidence="11" type="ORF">Phum_PHUM095270</name>
</gene>
<dbReference type="SMART" id="SM00382">
    <property type="entry name" value="AAA"/>
    <property type="match status" value="1"/>
</dbReference>
<keyword evidence="11" id="KW-0378">Hydrolase</keyword>
<reference evidence="11" key="2">
    <citation type="submission" date="2007-04" db="EMBL/GenBank/DDBJ databases">
        <title>The genome of the human body louse.</title>
        <authorList>
            <consortium name="The Human Body Louse Genome Consortium"/>
            <person name="Kirkness E."/>
            <person name="Walenz B."/>
            <person name="Hass B."/>
            <person name="Bruggner R."/>
            <person name="Strausberg R."/>
        </authorList>
    </citation>
    <scope>NUCLEOTIDE SEQUENCE</scope>
    <source>
        <strain evidence="11">USDA</strain>
    </source>
</reference>
<evidence type="ECO:0000313" key="13">
    <source>
        <dbReference type="Proteomes" id="UP000009046"/>
    </source>
</evidence>
<dbReference type="KEGG" id="phu:Phum_PHUM095270"/>
<evidence type="ECO:0000256" key="5">
    <source>
        <dbReference type="ARBA" id="ARBA00022741"/>
    </source>
</evidence>
<dbReference type="InterPro" id="IPR003593">
    <property type="entry name" value="AAA+_ATPase"/>
</dbReference>
<evidence type="ECO:0000256" key="4">
    <source>
        <dbReference type="ARBA" id="ARBA00022692"/>
    </source>
</evidence>
<keyword evidence="5" id="KW-0547">Nucleotide-binding</keyword>
<accession>E0VCR4</accession>
<dbReference type="GeneID" id="8238026"/>
<dbReference type="OrthoDB" id="66620at2759"/>
<dbReference type="EC" id="3.6.3.28" evidence="11"/>
<evidence type="ECO:0000256" key="7">
    <source>
        <dbReference type="ARBA" id="ARBA00022989"/>
    </source>
</evidence>
<reference evidence="12" key="3">
    <citation type="submission" date="2020-05" db="UniProtKB">
        <authorList>
            <consortium name="EnsemblMetazoa"/>
        </authorList>
    </citation>
    <scope>IDENTIFICATION</scope>
    <source>
        <strain evidence="12">USDA</strain>
    </source>
</reference>
<comment type="subcellular location">
    <subcellularLocation>
        <location evidence="1">Membrane</location>
        <topology evidence="1">Multi-pass membrane protein</topology>
    </subcellularLocation>
</comment>
<dbReference type="InterPro" id="IPR003439">
    <property type="entry name" value="ABC_transporter-like_ATP-bd"/>
</dbReference>
<sequence>MTETTRSDWIQSQNSSINITWRDVSVFVKIKQRKFFDRNSHPYKKLINNVTGLVKGGNLVVLMGPSGAGKSTLMGALAHRSASDIYVEGDIRLNGKPISRDIHLISGFMHQEDLFVETLTVREHLEFMARLKLGSNKNGNDIRRIIDKLITEMSLTNCANTKIGKIGSSKCISGGERKRLSFATEVLTDPPILFCDEPTTGLDSFSAMSIIKLMKEMSSRGKIVLCTIHQPSSELFAMFQQIILLSDGRIIFIGETKYALEFFQKQGYRCPENYNPAEFIMHTLSKGNKMENEINLKKFCNDFNTSQNYLDIEEEINDLINTTMRFRVRITIELKFSFCSRRFSGIKKTYWLTKRSMLQVLRDPSVQILRLFQKLGIALMASLCFNGTVDLTQSGIQSVQGAIFILVTENTFPPMYGVLPIFTEEFPLLLRESKSNLYSIHMYYVAKIISFVRLIIEPFLFVLVGYFIIGFKNSFYLFSMTTVVCILTTNVAAACGCFFSNTFSSVSMALAFLVPLDYTLMVTSGLFIKLSSLPTVIRWFRYFSWFMFSNEALTIIHWENVNNITCEYVNPDIPCLKTGEDVLNKFDFSPNHLWENIFAMGILYLIFHFLACLFLFWRTRKNL</sequence>
<dbReference type="VEuPathDB" id="VectorBase:PHUM095270"/>
<evidence type="ECO:0000256" key="3">
    <source>
        <dbReference type="ARBA" id="ARBA00022448"/>
    </source>
</evidence>
<dbReference type="EnsemblMetazoa" id="PHUM095270-RA">
    <property type="protein sequence ID" value="PHUM095270-PA"/>
    <property type="gene ID" value="PHUM095270"/>
</dbReference>
<dbReference type="Pfam" id="PF01061">
    <property type="entry name" value="ABC2_membrane"/>
    <property type="match status" value="1"/>
</dbReference>
<dbReference type="InterPro" id="IPR050352">
    <property type="entry name" value="ABCG_transporters"/>
</dbReference>